<sequence length="347" mass="37741">MRYRILGEHTGLRVSEIVLGTAMFGTGWGYGTDRDESRRILDGYVDAGGNFLDTADTYQFGDSETFLGEMIAGRRDEFVVATKYTLGAAAQGTVSTTGNSRKNMRQSVEASLRRLRTDHIDLLWVHMPDGVTPMDEIVRGLDDLVRAGKIVYGGLSDFPAWRVARGATMAELRGWAPIAALQTEYSLVERTSDRELLPMSSALGLGVVGWSPLGGGVLTGKYRRGERGRVTEMKRVIQVEDTPQRTAVIDTLEAVAREAGSNPGRVAISWVASKGVIPIIGPRTRAQLDDNLAATELRLTPDQLRRLDEASAIPLGFPHDLLAAEANRSRLAAGRHDLVDAPARVVA</sequence>
<organism evidence="3 4">
    <name type="scientific">Longimicrobium terrae</name>
    <dbReference type="NCBI Taxonomy" id="1639882"/>
    <lineage>
        <taxon>Bacteria</taxon>
        <taxon>Pseudomonadati</taxon>
        <taxon>Gemmatimonadota</taxon>
        <taxon>Longimicrobiia</taxon>
        <taxon>Longimicrobiales</taxon>
        <taxon>Longimicrobiaceae</taxon>
        <taxon>Longimicrobium</taxon>
    </lineage>
</organism>
<dbReference type="CDD" id="cd19080">
    <property type="entry name" value="AKR_AKR9A_9B"/>
    <property type="match status" value="1"/>
</dbReference>
<dbReference type="InterPro" id="IPR050523">
    <property type="entry name" value="AKR_Detox_Biosynth"/>
</dbReference>
<evidence type="ECO:0000313" key="3">
    <source>
        <dbReference type="EMBL" id="MBB6068707.1"/>
    </source>
</evidence>
<accession>A0A841GJG6</accession>
<dbReference type="AlphaFoldDB" id="A0A841GJG6"/>
<keyword evidence="1" id="KW-0560">Oxidoreductase</keyword>
<dbReference type="SUPFAM" id="SSF51430">
    <property type="entry name" value="NAD(P)-linked oxidoreductase"/>
    <property type="match status" value="1"/>
</dbReference>
<evidence type="ECO:0000256" key="1">
    <source>
        <dbReference type="ARBA" id="ARBA00023002"/>
    </source>
</evidence>
<keyword evidence="4" id="KW-1185">Reference proteome</keyword>
<gene>
    <name evidence="3" type="ORF">HNQ61_000318</name>
</gene>
<evidence type="ECO:0000313" key="4">
    <source>
        <dbReference type="Proteomes" id="UP000582837"/>
    </source>
</evidence>
<dbReference type="InterPro" id="IPR023210">
    <property type="entry name" value="NADP_OxRdtase_dom"/>
</dbReference>
<reference evidence="3 4" key="1">
    <citation type="submission" date="2020-08" db="EMBL/GenBank/DDBJ databases">
        <title>Genomic Encyclopedia of Type Strains, Phase IV (KMG-IV): sequencing the most valuable type-strain genomes for metagenomic binning, comparative biology and taxonomic classification.</title>
        <authorList>
            <person name="Goeker M."/>
        </authorList>
    </citation>
    <scope>NUCLEOTIDE SEQUENCE [LARGE SCALE GENOMIC DNA]</scope>
    <source>
        <strain evidence="3 4">DSM 29007</strain>
    </source>
</reference>
<dbReference type="GO" id="GO:0005829">
    <property type="term" value="C:cytosol"/>
    <property type="evidence" value="ECO:0007669"/>
    <property type="project" value="TreeGrafter"/>
</dbReference>
<protein>
    <submittedName>
        <fullName evidence="3">Aryl-alcohol dehydrogenase-like predicted oxidoreductase</fullName>
    </submittedName>
</protein>
<dbReference type="RefSeq" id="WP_170031012.1">
    <property type="nucleotide sequence ID" value="NZ_JABDTL010000001.1"/>
</dbReference>
<dbReference type="PANTHER" id="PTHR43364:SF4">
    <property type="entry name" value="NAD(P)-LINKED OXIDOREDUCTASE SUPERFAMILY PROTEIN"/>
    <property type="match status" value="1"/>
</dbReference>
<proteinExistence type="predicted"/>
<dbReference type="PANTHER" id="PTHR43364">
    <property type="entry name" value="NADH-SPECIFIC METHYLGLYOXAL REDUCTASE-RELATED"/>
    <property type="match status" value="1"/>
</dbReference>
<dbReference type="Gene3D" id="3.20.20.100">
    <property type="entry name" value="NADP-dependent oxidoreductase domain"/>
    <property type="match status" value="1"/>
</dbReference>
<dbReference type="Pfam" id="PF00248">
    <property type="entry name" value="Aldo_ket_red"/>
    <property type="match status" value="1"/>
</dbReference>
<dbReference type="FunFam" id="3.20.20.100:FF:000004">
    <property type="entry name" value="Oxidoreductase, aldo/keto reductase"/>
    <property type="match status" value="1"/>
</dbReference>
<feature type="domain" description="NADP-dependent oxidoreductase" evidence="2">
    <location>
        <begin position="16"/>
        <end position="311"/>
    </location>
</feature>
<dbReference type="EMBL" id="JACHIA010000001">
    <property type="protein sequence ID" value="MBB6068707.1"/>
    <property type="molecule type" value="Genomic_DNA"/>
</dbReference>
<comment type="caution">
    <text evidence="3">The sequence shown here is derived from an EMBL/GenBank/DDBJ whole genome shotgun (WGS) entry which is preliminary data.</text>
</comment>
<dbReference type="InterPro" id="IPR036812">
    <property type="entry name" value="NAD(P)_OxRdtase_dom_sf"/>
</dbReference>
<evidence type="ECO:0000259" key="2">
    <source>
        <dbReference type="Pfam" id="PF00248"/>
    </source>
</evidence>
<dbReference type="GO" id="GO:0016491">
    <property type="term" value="F:oxidoreductase activity"/>
    <property type="evidence" value="ECO:0007669"/>
    <property type="project" value="UniProtKB-KW"/>
</dbReference>
<dbReference type="Proteomes" id="UP000582837">
    <property type="component" value="Unassembled WGS sequence"/>
</dbReference>
<name>A0A841GJG6_9BACT</name>